<dbReference type="EMBL" id="FNMU01000001">
    <property type="protein sequence ID" value="SDW11164.1"/>
    <property type="molecule type" value="Genomic_DNA"/>
</dbReference>
<reference evidence="2 6" key="3">
    <citation type="submission" date="2018-10" db="EMBL/GenBank/DDBJ databases">
        <title>Cultivation of a novel Methanohalophilus strain from Kebrit Deep of the Red Sea and a genomic comparison of members of the genus Methanohalophilus.</title>
        <authorList>
            <person name="Guan Y."/>
            <person name="Ngugi D.K."/>
            <person name="Stingl U."/>
        </authorList>
    </citation>
    <scope>NUCLEOTIDE SEQUENCE [LARGE SCALE GENOMIC DNA]</scope>
    <source>
        <strain evidence="2 6">DSM 3094</strain>
    </source>
</reference>
<dbReference type="InterPro" id="IPR019271">
    <property type="entry name" value="DUF2284_metal-binding"/>
</dbReference>
<reference evidence="1 4" key="1">
    <citation type="submission" date="2016-10" db="EMBL/GenBank/DDBJ databases">
        <title>Methanohalophilus halophilus.</title>
        <authorList>
            <person name="L'haridon S."/>
        </authorList>
    </citation>
    <scope>NUCLEOTIDE SEQUENCE [LARGE SCALE GENOMIC DNA]</scope>
    <source>
        <strain evidence="1 4">Z-7982</strain>
    </source>
</reference>
<protein>
    <submittedName>
        <fullName evidence="2">DUF2284 domain-containing protein</fullName>
    </submittedName>
    <submittedName>
        <fullName evidence="3">Predicted metal-binding protein</fullName>
    </submittedName>
</protein>
<dbReference type="OrthoDB" id="73362at2157"/>
<dbReference type="Proteomes" id="UP000198669">
    <property type="component" value="Unassembled WGS sequence"/>
</dbReference>
<evidence type="ECO:0000313" key="1">
    <source>
        <dbReference type="EMBL" id="APH38501.1"/>
    </source>
</evidence>
<dbReference type="Pfam" id="PF10050">
    <property type="entry name" value="DUF2284"/>
    <property type="match status" value="1"/>
</dbReference>
<dbReference type="RefSeq" id="WP_072560917.1">
    <property type="nucleotide sequence ID" value="NZ_CP017921.1"/>
</dbReference>
<dbReference type="STRING" id="2177.BHR79_02680"/>
<sequence length="218" mass="25132">MTIPDENYRILEQMGEELGAKSIRLIPAENIIVENRTILKCIFGCNGYGSQVCPPFIPTVEEFRQMLTEYQWALLVDWKSENRFSREISENFIKYSVKSPDEEEIKQQHEETLKTVMKERKERIQPGSIELEKLAWKLGYNTALATFPGMCTWCANSDYTDVNCASSQGECHHPTIRRPCLMGLGIRLDKTLNKLGIPFQKFPMDDTIPSQYTLILLD</sequence>
<evidence type="ECO:0000313" key="6">
    <source>
        <dbReference type="Proteomes" id="UP000267921"/>
    </source>
</evidence>
<gene>
    <name evidence="1" type="ORF">BHR79_02680</name>
    <name evidence="2" type="ORF">EFE40_00100</name>
    <name evidence="3" type="ORF">SAMN04515625_0363</name>
</gene>
<dbReference type="EMBL" id="CP017921">
    <property type="protein sequence ID" value="APH38501.1"/>
    <property type="molecule type" value="Genomic_DNA"/>
</dbReference>
<name>A0A1L3Q136_9EURY</name>
<proteinExistence type="predicted"/>
<dbReference type="KEGG" id="mhaz:BHR79_02680"/>
<keyword evidence="4" id="KW-1185">Reference proteome</keyword>
<evidence type="ECO:0000313" key="2">
    <source>
        <dbReference type="EMBL" id="RNI10621.1"/>
    </source>
</evidence>
<dbReference type="EMBL" id="RJJG01000001">
    <property type="protein sequence ID" value="RNI10621.1"/>
    <property type="molecule type" value="Genomic_DNA"/>
</dbReference>
<dbReference type="GeneID" id="30582628"/>
<accession>A0A1L3Q136</accession>
<dbReference type="AlphaFoldDB" id="A0A1L3Q136"/>
<evidence type="ECO:0000313" key="4">
    <source>
        <dbReference type="Proteomes" id="UP000186879"/>
    </source>
</evidence>
<evidence type="ECO:0000313" key="3">
    <source>
        <dbReference type="EMBL" id="SDW11164.1"/>
    </source>
</evidence>
<reference evidence="3 5" key="2">
    <citation type="submission" date="2016-10" db="EMBL/GenBank/DDBJ databases">
        <authorList>
            <person name="de Groot N.N."/>
        </authorList>
    </citation>
    <scope>NUCLEOTIDE SEQUENCE [LARGE SCALE GENOMIC DNA]</scope>
    <source>
        <strain evidence="3 5">Z-7982</strain>
    </source>
</reference>
<dbReference type="Proteomes" id="UP000267921">
    <property type="component" value="Unassembled WGS sequence"/>
</dbReference>
<dbReference type="Proteomes" id="UP000186879">
    <property type="component" value="Chromosome"/>
</dbReference>
<organism evidence="1 4">
    <name type="scientific">Methanohalophilus halophilus</name>
    <dbReference type="NCBI Taxonomy" id="2177"/>
    <lineage>
        <taxon>Archaea</taxon>
        <taxon>Methanobacteriati</taxon>
        <taxon>Methanobacteriota</taxon>
        <taxon>Stenosarchaea group</taxon>
        <taxon>Methanomicrobia</taxon>
        <taxon>Methanosarcinales</taxon>
        <taxon>Methanosarcinaceae</taxon>
        <taxon>Methanohalophilus</taxon>
    </lineage>
</organism>
<evidence type="ECO:0000313" key="5">
    <source>
        <dbReference type="Proteomes" id="UP000198669"/>
    </source>
</evidence>